<dbReference type="OrthoDB" id="436836at2759"/>
<dbReference type="PROSITE" id="PS51375">
    <property type="entry name" value="PPR"/>
    <property type="match status" value="3"/>
</dbReference>
<comment type="caution">
    <text evidence="2">The sequence shown here is derived from an EMBL/GenBank/DDBJ whole genome shotgun (WGS) entry which is preliminary data.</text>
</comment>
<dbReference type="GO" id="GO:0003729">
    <property type="term" value="F:mRNA binding"/>
    <property type="evidence" value="ECO:0007669"/>
    <property type="project" value="TreeGrafter"/>
</dbReference>
<feature type="repeat" description="PPR" evidence="1">
    <location>
        <begin position="119"/>
        <end position="153"/>
    </location>
</feature>
<feature type="repeat" description="PPR" evidence="1">
    <location>
        <begin position="154"/>
        <end position="190"/>
    </location>
</feature>
<dbReference type="InterPro" id="IPR011990">
    <property type="entry name" value="TPR-like_helical_dom_sf"/>
</dbReference>
<dbReference type="EMBL" id="CAMXCT010003779">
    <property type="protein sequence ID" value="CAI4006179.1"/>
    <property type="molecule type" value="Genomic_DNA"/>
</dbReference>
<accession>A0A9P1GDC1</accession>
<keyword evidence="5" id="KW-1185">Reference proteome</keyword>
<reference evidence="3" key="2">
    <citation type="submission" date="2024-04" db="EMBL/GenBank/DDBJ databases">
        <authorList>
            <person name="Chen Y."/>
            <person name="Shah S."/>
            <person name="Dougan E. K."/>
            <person name="Thang M."/>
            <person name="Chan C."/>
        </authorList>
    </citation>
    <scope>NUCLEOTIDE SEQUENCE [LARGE SCALE GENOMIC DNA]</scope>
</reference>
<dbReference type="Proteomes" id="UP001152797">
    <property type="component" value="Unassembled WGS sequence"/>
</dbReference>
<proteinExistence type="predicted"/>
<dbReference type="AlphaFoldDB" id="A0A9P1GDC1"/>
<evidence type="ECO:0000313" key="4">
    <source>
        <dbReference type="EMBL" id="CAL4793491.1"/>
    </source>
</evidence>
<reference evidence="2" key="1">
    <citation type="submission" date="2022-10" db="EMBL/GenBank/DDBJ databases">
        <authorList>
            <person name="Chen Y."/>
            <person name="Dougan E. K."/>
            <person name="Chan C."/>
            <person name="Rhodes N."/>
            <person name="Thang M."/>
        </authorList>
    </citation>
    <scope>NUCLEOTIDE SEQUENCE</scope>
</reference>
<dbReference type="PANTHER" id="PTHR47938">
    <property type="entry name" value="RESPIRATORY COMPLEX I CHAPERONE (CIA84), PUTATIVE (AFU_ORTHOLOGUE AFUA_2G06020)-RELATED"/>
    <property type="match status" value="1"/>
</dbReference>
<dbReference type="PANTHER" id="PTHR47938:SF35">
    <property type="entry name" value="PENTATRICOPEPTIDE REPEAT-CONTAINING PROTEIN 4, MITOCHONDRIAL-RELATED"/>
    <property type="match status" value="1"/>
</dbReference>
<dbReference type="EMBL" id="CAMXCT020003779">
    <property type="protein sequence ID" value="CAL1159554.1"/>
    <property type="molecule type" value="Genomic_DNA"/>
</dbReference>
<evidence type="ECO:0000256" key="1">
    <source>
        <dbReference type="PROSITE-ProRule" id="PRU00708"/>
    </source>
</evidence>
<name>A0A9P1GDC1_9DINO</name>
<protein>
    <submittedName>
        <fullName evidence="4">Pentacotripeptide-repeat region of PRORP domain-containing protein</fullName>
    </submittedName>
</protein>
<dbReference type="Pfam" id="PF13041">
    <property type="entry name" value="PPR_2"/>
    <property type="match status" value="1"/>
</dbReference>
<evidence type="ECO:0000313" key="3">
    <source>
        <dbReference type="EMBL" id="CAL1159554.1"/>
    </source>
</evidence>
<dbReference type="NCBIfam" id="TIGR00756">
    <property type="entry name" value="PPR"/>
    <property type="match status" value="1"/>
</dbReference>
<sequence length="516" mass="56329">MALALLRNMKDWSLEQDVVSYSAAIGASESASQWSAALSLFDQMESIAPNVVTYSAVMGACGKASWWSLALYHLSKMEALHVLPNLFTFNSAITACANGFQWAQSLALMAELRRTLQPDTITFNALMVALQKAGLWEEAIKLLEELIEETLLPSIISFNSAINAISKCGCRNWSLSLVFLDTMQQMGLQPSIATFGALIGQEGSKWRSVSQLLRVMTTNHLRLNQISASTATTSYSDTNWTSSMHLLGLSRRAGTESGIFLWNGAIAACGDRWTAAIDLLQGLRGRRIADVVSFNAAMERCNEEWKMTCQLYADMYSGGLKSTEISQNSLLRSYGKGTQWEKAFRTSVLRVTSISSNAAVSACEKCSFWDIGLLSLAGSASMQVEPDIIGFAALASACEKANRWLQACTLLQDTKASGLLANVIFCNAATSACVANAWPRALSTFRAMKNRFLQVDLVSHSGAISAAEKAGWWELPYRILAEMEMTQVQADEISFGAAVSACETAQRQQSTARFER</sequence>
<evidence type="ECO:0000313" key="2">
    <source>
        <dbReference type="EMBL" id="CAI4006179.1"/>
    </source>
</evidence>
<organism evidence="2">
    <name type="scientific">Cladocopium goreaui</name>
    <dbReference type="NCBI Taxonomy" id="2562237"/>
    <lineage>
        <taxon>Eukaryota</taxon>
        <taxon>Sar</taxon>
        <taxon>Alveolata</taxon>
        <taxon>Dinophyceae</taxon>
        <taxon>Suessiales</taxon>
        <taxon>Symbiodiniaceae</taxon>
        <taxon>Cladocopium</taxon>
    </lineage>
</organism>
<dbReference type="Gene3D" id="1.25.40.10">
    <property type="entry name" value="Tetratricopeptide repeat domain"/>
    <property type="match status" value="4"/>
</dbReference>
<dbReference type="EMBL" id="CAMXCT030003779">
    <property type="protein sequence ID" value="CAL4793491.1"/>
    <property type="molecule type" value="Genomic_DNA"/>
</dbReference>
<feature type="repeat" description="PPR" evidence="1">
    <location>
        <begin position="50"/>
        <end position="84"/>
    </location>
</feature>
<evidence type="ECO:0000313" key="5">
    <source>
        <dbReference type="Proteomes" id="UP001152797"/>
    </source>
</evidence>
<gene>
    <name evidence="2" type="ORF">C1SCF055_LOCUS31842</name>
</gene>
<dbReference type="InterPro" id="IPR002885">
    <property type="entry name" value="PPR_rpt"/>
</dbReference>
<dbReference type="Pfam" id="PF13812">
    <property type="entry name" value="PPR_3"/>
    <property type="match status" value="1"/>
</dbReference>